<dbReference type="PROSITE" id="PS50026">
    <property type="entry name" value="EGF_3"/>
    <property type="match status" value="1"/>
</dbReference>
<dbReference type="PROSITE" id="PS50178">
    <property type="entry name" value="ZF_FYVE"/>
    <property type="match status" value="1"/>
</dbReference>
<dbReference type="InterPro" id="IPR011011">
    <property type="entry name" value="Znf_FYVE_PHD"/>
</dbReference>
<dbReference type="AlphaFoldDB" id="A0A815PW98"/>
<dbReference type="SMART" id="SM00064">
    <property type="entry name" value="FYVE"/>
    <property type="match status" value="1"/>
</dbReference>
<dbReference type="Proteomes" id="UP000663852">
    <property type="component" value="Unassembled WGS sequence"/>
</dbReference>
<keyword evidence="3" id="KW-0862">Zinc</keyword>
<dbReference type="InterPro" id="IPR001623">
    <property type="entry name" value="DnaJ_domain"/>
</dbReference>
<dbReference type="Gene3D" id="3.30.40.10">
    <property type="entry name" value="Zinc/RING finger domain, C3HC4 (zinc finger)"/>
    <property type="match status" value="1"/>
</dbReference>
<keyword evidence="4" id="KW-0245">EGF-like domain</keyword>
<dbReference type="CDD" id="cd00065">
    <property type="entry name" value="FYVE_like_SF"/>
    <property type="match status" value="1"/>
</dbReference>
<dbReference type="GO" id="GO:0008270">
    <property type="term" value="F:zinc ion binding"/>
    <property type="evidence" value="ECO:0007669"/>
    <property type="project" value="UniProtKB-KW"/>
</dbReference>
<dbReference type="PRINTS" id="PR00625">
    <property type="entry name" value="JDOMAIN"/>
</dbReference>
<evidence type="ECO:0000256" key="2">
    <source>
        <dbReference type="ARBA" id="ARBA00022771"/>
    </source>
</evidence>
<dbReference type="InterPro" id="IPR036869">
    <property type="entry name" value="J_dom_sf"/>
</dbReference>
<evidence type="ECO:0000259" key="7">
    <source>
        <dbReference type="PROSITE" id="PS50076"/>
    </source>
</evidence>
<dbReference type="SUPFAM" id="SSF46565">
    <property type="entry name" value="Chaperone J-domain"/>
    <property type="match status" value="1"/>
</dbReference>
<evidence type="ECO:0000256" key="5">
    <source>
        <dbReference type="PROSITE-ProRule" id="PRU00091"/>
    </source>
</evidence>
<dbReference type="Gene3D" id="2.10.25.10">
    <property type="entry name" value="Laminin"/>
    <property type="match status" value="1"/>
</dbReference>
<dbReference type="OrthoDB" id="10262359at2759"/>
<gene>
    <name evidence="9" type="ORF">EDS130_LOCUS39715</name>
</gene>
<comment type="caution">
    <text evidence="4">Lacks conserved residue(s) required for the propagation of feature annotation.</text>
</comment>
<evidence type="ECO:0000259" key="6">
    <source>
        <dbReference type="PROSITE" id="PS50026"/>
    </source>
</evidence>
<feature type="domain" description="FYVE-type" evidence="8">
    <location>
        <begin position="407"/>
        <end position="466"/>
    </location>
</feature>
<dbReference type="PANTHER" id="PTHR43948">
    <property type="entry name" value="DNAJ HOMOLOG SUBFAMILY B"/>
    <property type="match status" value="1"/>
</dbReference>
<keyword evidence="2 5" id="KW-0863">Zinc-finger</keyword>
<dbReference type="CDD" id="cd00054">
    <property type="entry name" value="EGF_CA"/>
    <property type="match status" value="1"/>
</dbReference>
<evidence type="ECO:0008006" key="11">
    <source>
        <dbReference type="Google" id="ProtNLM"/>
    </source>
</evidence>
<dbReference type="Pfam" id="PF01363">
    <property type="entry name" value="FYVE"/>
    <property type="match status" value="1"/>
</dbReference>
<feature type="disulfide bond" evidence="4">
    <location>
        <begin position="42"/>
        <end position="51"/>
    </location>
</feature>
<evidence type="ECO:0000256" key="1">
    <source>
        <dbReference type="ARBA" id="ARBA00022723"/>
    </source>
</evidence>
<dbReference type="CDD" id="cd06257">
    <property type="entry name" value="DnaJ"/>
    <property type="match status" value="1"/>
</dbReference>
<evidence type="ECO:0000259" key="8">
    <source>
        <dbReference type="PROSITE" id="PS50178"/>
    </source>
</evidence>
<dbReference type="SMART" id="SM00271">
    <property type="entry name" value="DnaJ"/>
    <property type="match status" value="1"/>
</dbReference>
<dbReference type="EMBL" id="CAJNOJ010000454">
    <property type="protein sequence ID" value="CAF1454158.1"/>
    <property type="molecule type" value="Genomic_DNA"/>
</dbReference>
<evidence type="ECO:0000256" key="4">
    <source>
        <dbReference type="PROSITE-ProRule" id="PRU00076"/>
    </source>
</evidence>
<protein>
    <recommendedName>
        <fullName evidence="11">J domain-containing protein</fullName>
    </recommendedName>
</protein>
<dbReference type="PROSITE" id="PS00022">
    <property type="entry name" value="EGF_1"/>
    <property type="match status" value="1"/>
</dbReference>
<feature type="domain" description="EGF-like" evidence="6">
    <location>
        <begin position="15"/>
        <end position="52"/>
    </location>
</feature>
<comment type="caution">
    <text evidence="9">The sequence shown here is derived from an EMBL/GenBank/DDBJ whole genome shotgun (WGS) entry which is preliminary data.</text>
</comment>
<proteinExistence type="predicted"/>
<dbReference type="Pfam" id="PF00226">
    <property type="entry name" value="DnaJ"/>
    <property type="match status" value="1"/>
</dbReference>
<evidence type="ECO:0000256" key="3">
    <source>
        <dbReference type="ARBA" id="ARBA00022833"/>
    </source>
</evidence>
<dbReference type="PROSITE" id="PS00636">
    <property type="entry name" value="DNAJ_1"/>
    <property type="match status" value="1"/>
</dbReference>
<reference evidence="9" key="1">
    <citation type="submission" date="2021-02" db="EMBL/GenBank/DDBJ databases">
        <authorList>
            <person name="Nowell W R."/>
        </authorList>
    </citation>
    <scope>NUCLEOTIDE SEQUENCE</scope>
</reference>
<keyword evidence="4" id="KW-1015">Disulfide bond</keyword>
<keyword evidence="1" id="KW-0479">Metal-binding</keyword>
<dbReference type="InterPro" id="IPR018253">
    <property type="entry name" value="DnaJ_domain_CS"/>
</dbReference>
<sequence>MNENQFKLLPFICEYQISCNTTGNCQNNGKCFLNMGIQICVCSPEYTGKYCENRIFEQRKYIRQLYKRYITKLHSNDMSQILNPYKILEVEWNDTLEIIRQAWRRKIIEWHPDKRAVNDEDAGRMFRDIQRAYEILSNDMTRQKYDEIFNDNDDEDEDLDSFLNHLSLETGSKRSEIFEKKMKGWINEYPTRTFLDNVDSELSSIIIELSNKYKEKFKHNLVKIRCNVCHELFYNLNIHKENKKKILNTFLVQYSNSTLDEYLTLNFPNEWNWKPISKVPSIIKELWCNEKWYKLQSLIDSIATSIQILKNKSQIKPFIIDQSIKSVILSIVNIQSIEYLPNISLYINLINNEQRIQKGNFFKNISNNHENDFPRTGSICIVSQTDEMNVLKKLMFQIERQTIFIDKTNSIECNICKERFNFLRNKHRCRMCGHIQCDNCQVWQTCRHFGYIQPVRICLSCSQQHHIYLAKIIMEKILIRIKFINVLFDIFGKKKEFNRVLQCYTYFANEQDWIELAEKFCDEYSLYEFAAVCFRVISTRSDTFWINKANNYFEKKRFILALLCYEQINLSIEKTWLILISTIHDKIQIYLSYYIQCKIEKISNENKSKFLNQLQQYLKENQIRQFAIKQLQLASLSSSEWKNILEEFANKQEYIITIEILLALQPYSQEFTHPFLRSISIFLRNSILKIDEWICWGQN</sequence>
<accession>A0A815PW98</accession>
<dbReference type="InterPro" id="IPR000742">
    <property type="entry name" value="EGF"/>
</dbReference>
<dbReference type="PANTHER" id="PTHR43948:SF10">
    <property type="entry name" value="MRJ, ISOFORM E"/>
    <property type="match status" value="1"/>
</dbReference>
<evidence type="ECO:0000313" key="10">
    <source>
        <dbReference type="Proteomes" id="UP000663852"/>
    </source>
</evidence>
<dbReference type="InterPro" id="IPR000306">
    <property type="entry name" value="Znf_FYVE"/>
</dbReference>
<organism evidence="9 10">
    <name type="scientific">Adineta ricciae</name>
    <name type="common">Rotifer</name>
    <dbReference type="NCBI Taxonomy" id="249248"/>
    <lineage>
        <taxon>Eukaryota</taxon>
        <taxon>Metazoa</taxon>
        <taxon>Spiralia</taxon>
        <taxon>Gnathifera</taxon>
        <taxon>Rotifera</taxon>
        <taxon>Eurotatoria</taxon>
        <taxon>Bdelloidea</taxon>
        <taxon>Adinetida</taxon>
        <taxon>Adinetidae</taxon>
        <taxon>Adineta</taxon>
    </lineage>
</organism>
<evidence type="ECO:0000313" key="9">
    <source>
        <dbReference type="EMBL" id="CAF1454158.1"/>
    </source>
</evidence>
<dbReference type="InterPro" id="IPR017455">
    <property type="entry name" value="Znf_FYVE-rel"/>
</dbReference>
<dbReference type="PROSITE" id="PS50076">
    <property type="entry name" value="DNAJ_2"/>
    <property type="match status" value="1"/>
</dbReference>
<dbReference type="Gene3D" id="1.10.287.110">
    <property type="entry name" value="DnaJ domain"/>
    <property type="match status" value="1"/>
</dbReference>
<feature type="domain" description="J" evidence="7">
    <location>
        <begin position="83"/>
        <end position="149"/>
    </location>
</feature>
<dbReference type="SUPFAM" id="SSF57903">
    <property type="entry name" value="FYVE/PHD zinc finger"/>
    <property type="match status" value="1"/>
</dbReference>
<dbReference type="InterPro" id="IPR013083">
    <property type="entry name" value="Znf_RING/FYVE/PHD"/>
</dbReference>
<name>A0A815PW98_ADIRI</name>
<dbReference type="SUPFAM" id="SSF57196">
    <property type="entry name" value="EGF/Laminin"/>
    <property type="match status" value="1"/>
</dbReference>